<protein>
    <submittedName>
        <fullName evidence="8">Serine/threonine protein kinase domain protein</fullName>
        <ecNumber evidence="8">2.7.-.-</ecNumber>
    </submittedName>
</protein>
<feature type="region of interest" description="Disordered" evidence="6">
    <location>
        <begin position="442"/>
        <end position="570"/>
    </location>
</feature>
<feature type="compositionally biased region" description="Polar residues" evidence="6">
    <location>
        <begin position="520"/>
        <end position="530"/>
    </location>
</feature>
<dbReference type="InterPro" id="IPR000719">
    <property type="entry name" value="Prot_kinase_dom"/>
</dbReference>
<dbReference type="GO" id="GO:0005524">
    <property type="term" value="F:ATP binding"/>
    <property type="evidence" value="ECO:0007669"/>
    <property type="project" value="UniProtKB-UniRule"/>
</dbReference>
<feature type="region of interest" description="Disordered" evidence="6">
    <location>
        <begin position="28"/>
        <end position="50"/>
    </location>
</feature>
<dbReference type="InterPro" id="IPR011009">
    <property type="entry name" value="Kinase-like_dom_sf"/>
</dbReference>
<feature type="compositionally biased region" description="Polar residues" evidence="6">
    <location>
        <begin position="548"/>
        <end position="559"/>
    </location>
</feature>
<feature type="domain" description="Protein kinase" evidence="7">
    <location>
        <begin position="101"/>
        <end position="364"/>
    </location>
</feature>
<keyword evidence="2 5" id="KW-0547">Nucleotide-binding</keyword>
<dbReference type="PROSITE" id="PS00107">
    <property type="entry name" value="PROTEIN_KINASE_ATP"/>
    <property type="match status" value="1"/>
</dbReference>
<dbReference type="SMART" id="SM00220">
    <property type="entry name" value="S_TKc"/>
    <property type="match status" value="1"/>
</dbReference>
<evidence type="ECO:0000256" key="3">
    <source>
        <dbReference type="ARBA" id="ARBA00022777"/>
    </source>
</evidence>
<accession>M5RIT0</accession>
<evidence type="ECO:0000256" key="1">
    <source>
        <dbReference type="ARBA" id="ARBA00022679"/>
    </source>
</evidence>
<evidence type="ECO:0000256" key="6">
    <source>
        <dbReference type="SAM" id="MobiDB-lite"/>
    </source>
</evidence>
<evidence type="ECO:0000256" key="5">
    <source>
        <dbReference type="PROSITE-ProRule" id="PRU10141"/>
    </source>
</evidence>
<dbReference type="InterPro" id="IPR017441">
    <property type="entry name" value="Protein_kinase_ATP_BS"/>
</dbReference>
<gene>
    <name evidence="8" type="ORF">RMSM_03856</name>
</gene>
<evidence type="ECO:0000313" key="8">
    <source>
        <dbReference type="EMBL" id="EMI19205.1"/>
    </source>
</evidence>
<evidence type="ECO:0000256" key="4">
    <source>
        <dbReference type="ARBA" id="ARBA00022840"/>
    </source>
</evidence>
<evidence type="ECO:0000259" key="7">
    <source>
        <dbReference type="PROSITE" id="PS50011"/>
    </source>
</evidence>
<dbReference type="PANTHER" id="PTHR43289">
    <property type="entry name" value="MITOGEN-ACTIVATED PROTEIN KINASE KINASE KINASE 20-RELATED"/>
    <property type="match status" value="1"/>
</dbReference>
<dbReference type="SUPFAM" id="SSF56112">
    <property type="entry name" value="Protein kinase-like (PK-like)"/>
    <property type="match status" value="1"/>
</dbReference>
<keyword evidence="4 5" id="KW-0067">ATP-binding</keyword>
<dbReference type="PROSITE" id="PS00108">
    <property type="entry name" value="PROTEIN_KINASE_ST"/>
    <property type="match status" value="1"/>
</dbReference>
<keyword evidence="8" id="KW-0723">Serine/threonine-protein kinase</keyword>
<evidence type="ECO:0000313" key="9">
    <source>
        <dbReference type="Proteomes" id="UP000011991"/>
    </source>
</evidence>
<keyword evidence="1 8" id="KW-0808">Transferase</keyword>
<feature type="compositionally biased region" description="Low complexity" evidence="6">
    <location>
        <begin position="472"/>
        <end position="497"/>
    </location>
</feature>
<proteinExistence type="predicted"/>
<dbReference type="Proteomes" id="UP000011991">
    <property type="component" value="Unassembled WGS sequence"/>
</dbReference>
<dbReference type="PANTHER" id="PTHR43289:SF6">
    <property type="entry name" value="SERINE_THREONINE-PROTEIN KINASE NEKL-3"/>
    <property type="match status" value="1"/>
</dbReference>
<dbReference type="PATRIC" id="fig|1265738.3.peg.3865"/>
<keyword evidence="9" id="KW-1185">Reference proteome</keyword>
<sequence length="998" mass="108013">MHQSSFDGLERIRVGDLFMADESIRTDASTIRRGKDDESSAGDASPESSLIKSAEIQEIAEARTVIRGSSRAHADESAWNKLDRTPASVANVLLGKRLNHFLLEDFIGGGGMGAVFRAHDEQLDRTVAIKVIPFVGDDPDLKRRFRNEAQSAAKLDHPRIAKVFDVGTYDDWHYIVFEYIQGTNIRDLVHHEGVMSADQAVFYTCQLADAIQHASDRGIVHRDIKPSNVLIGDGQTIKLVDMGLARSDNFELSEDMTASGVTLGTFDYISPEQANDPRDADLRSDIYSLGCTLYFMLTGQPPYPGGTMLQKLLNHGKTPPPDVRQLRSEVSGDLAAVLQKMLAKRPDDRYQTAIDLIADLQEVARREGYERVQTLGPVTVNNSGPLIQLIEQHAPWLVAFALLLITAAWLYVASDLARDDFAIVVPQRNSVVSLSVQRPLDASQENGTFRPATPAARQGTNADDGAENASLSPNGTATTTSAGTARDSSATAAASERSPADPPRMRDLPVPEELGGPVTSGKNMNETLAPSSAVAAVDRPASDRSATERSLTTPTSSGAEDTESAEISVPTSANPRAIRVSLSISGLISDEYDGEDYAYVSSLTKAIELSKELGVDRIEIAEPMIRSAPIKIDRDGLVISSSVGGSIVMFDSSDLPSIQSVELFDIGSNRIDLEDLHLVWSVPVSSMGGGCLLSLQDNRLVRLTDCSLTIKNPVRHPDVYAIDVNTHSDTVGYQSMGRNALLAGPPESSVVPFANGDALSSAVAATVTSGPLPLVSIEMYNVCIRGEMTMLHMDVAAELQMRWENGLLAVTGRMIDTAGAVRQPPPSARPIQLLLDQVIAMAPRGLVRMRLTATGPYPLQIDRDAHNCVFIVSPDIAAVEVSGLDSLENDPSLLVLRGEANAYDTQPDLSDPMLRLIDSQGNQEVVRMVDLKTQSPEWAEERSPRWAVDWASGSLNTQSTSSLMPSDFRQYGSVISGFDERSLTIMTPAELVELDEEN</sequence>
<dbReference type="Pfam" id="PF00069">
    <property type="entry name" value="Pkinase"/>
    <property type="match status" value="1"/>
</dbReference>
<dbReference type="InterPro" id="IPR008271">
    <property type="entry name" value="Ser/Thr_kinase_AS"/>
</dbReference>
<reference evidence="8 9" key="1">
    <citation type="journal article" date="2013" name="Mar. Genomics">
        <title>Expression of sulfatases in Rhodopirellula baltica and the diversity of sulfatases in the genus Rhodopirellula.</title>
        <authorList>
            <person name="Wegner C.E."/>
            <person name="Richter-Heitmann T."/>
            <person name="Klindworth A."/>
            <person name="Klockow C."/>
            <person name="Richter M."/>
            <person name="Achstetter T."/>
            <person name="Glockner F.O."/>
            <person name="Harder J."/>
        </authorList>
    </citation>
    <scope>NUCLEOTIDE SEQUENCE [LARGE SCALE GENOMIC DNA]</scope>
    <source>
        <strain evidence="8 9">SM1</strain>
    </source>
</reference>
<dbReference type="Gene3D" id="3.30.200.20">
    <property type="entry name" value="Phosphorylase Kinase, domain 1"/>
    <property type="match status" value="1"/>
</dbReference>
<dbReference type="EMBL" id="ANOG01000550">
    <property type="protein sequence ID" value="EMI19205.1"/>
    <property type="molecule type" value="Genomic_DNA"/>
</dbReference>
<dbReference type="Gene3D" id="1.10.510.10">
    <property type="entry name" value="Transferase(Phosphotransferase) domain 1"/>
    <property type="match status" value="1"/>
</dbReference>
<comment type="caution">
    <text evidence="8">The sequence shown here is derived from an EMBL/GenBank/DDBJ whole genome shotgun (WGS) entry which is preliminary data.</text>
</comment>
<feature type="binding site" evidence="5">
    <location>
        <position position="130"/>
    </location>
    <ligand>
        <name>ATP</name>
        <dbReference type="ChEBI" id="CHEBI:30616"/>
    </ligand>
</feature>
<dbReference type="PROSITE" id="PS50011">
    <property type="entry name" value="PROTEIN_KINASE_DOM"/>
    <property type="match status" value="1"/>
</dbReference>
<dbReference type="GO" id="GO:0004674">
    <property type="term" value="F:protein serine/threonine kinase activity"/>
    <property type="evidence" value="ECO:0007669"/>
    <property type="project" value="UniProtKB-KW"/>
</dbReference>
<organism evidence="8 9">
    <name type="scientific">Rhodopirellula maiorica SM1</name>
    <dbReference type="NCBI Taxonomy" id="1265738"/>
    <lineage>
        <taxon>Bacteria</taxon>
        <taxon>Pseudomonadati</taxon>
        <taxon>Planctomycetota</taxon>
        <taxon>Planctomycetia</taxon>
        <taxon>Pirellulales</taxon>
        <taxon>Pirellulaceae</taxon>
        <taxon>Novipirellula</taxon>
    </lineage>
</organism>
<dbReference type="CDD" id="cd14014">
    <property type="entry name" value="STKc_PknB_like"/>
    <property type="match status" value="1"/>
</dbReference>
<keyword evidence="3 8" id="KW-0418">Kinase</keyword>
<dbReference type="AlphaFoldDB" id="M5RIT0"/>
<dbReference type="EC" id="2.7.-.-" evidence="8"/>
<evidence type="ECO:0000256" key="2">
    <source>
        <dbReference type="ARBA" id="ARBA00022741"/>
    </source>
</evidence>
<name>M5RIT0_9BACT</name>